<evidence type="ECO:0000256" key="3">
    <source>
        <dbReference type="ARBA" id="ARBA00022553"/>
    </source>
</evidence>
<dbReference type="SMART" id="SM00387">
    <property type="entry name" value="HATPase_c"/>
    <property type="match status" value="1"/>
</dbReference>
<dbReference type="Gene3D" id="1.10.287.130">
    <property type="match status" value="1"/>
</dbReference>
<reference evidence="9" key="2">
    <citation type="submission" date="2015-04" db="EMBL/GenBank/DDBJ databases">
        <title>A butyrogenic pathway from the amino acid lysine in a human gut commensal.</title>
        <authorList>
            <person name="de Vos W.M."/>
            <person name="Bui N.T.P."/>
            <person name="Plugge C.M."/>
            <person name="Ritari J."/>
        </authorList>
    </citation>
    <scope>NUCLEOTIDE SEQUENCE [LARGE SCALE GENOMIC DNA]</scope>
    <source>
        <strain evidence="9">AF211</strain>
    </source>
</reference>
<dbReference type="Gene3D" id="3.30.565.10">
    <property type="entry name" value="Histidine kinase-like ATPase, C-terminal domain"/>
    <property type="match status" value="1"/>
</dbReference>
<evidence type="ECO:0000259" key="7">
    <source>
        <dbReference type="PROSITE" id="PS50109"/>
    </source>
</evidence>
<dbReference type="AlphaFoldDB" id="A0A0S2W3M2"/>
<keyword evidence="4" id="KW-0808">Transferase</keyword>
<dbReference type="RefSeq" id="WP_033118908.1">
    <property type="nucleotide sequence ID" value="NZ_CALICV010000133.1"/>
</dbReference>
<gene>
    <name evidence="8" type="ORF">IB211_01342</name>
</gene>
<keyword evidence="9" id="KW-1185">Reference proteome</keyword>
<keyword evidence="5 8" id="KW-0418">Kinase</keyword>
<dbReference type="KEGG" id="ibu:IB211_01342"/>
<protein>
    <recommendedName>
        <fullName evidence="2">histidine kinase</fullName>
        <ecNumber evidence="2">2.7.13.3</ecNumber>
    </recommendedName>
</protein>
<evidence type="ECO:0000313" key="9">
    <source>
        <dbReference type="Proteomes" id="UP000064844"/>
    </source>
</evidence>
<dbReference type="SUPFAM" id="SSF55874">
    <property type="entry name" value="ATPase domain of HSP90 chaperone/DNA topoisomerase II/histidine kinase"/>
    <property type="match status" value="1"/>
</dbReference>
<dbReference type="eggNOG" id="COG2205">
    <property type="taxonomic scope" value="Bacteria"/>
</dbReference>
<dbReference type="Pfam" id="PF02518">
    <property type="entry name" value="HATPase_c"/>
    <property type="match status" value="1"/>
</dbReference>
<evidence type="ECO:0000256" key="1">
    <source>
        <dbReference type="ARBA" id="ARBA00000085"/>
    </source>
</evidence>
<dbReference type="InterPro" id="IPR036890">
    <property type="entry name" value="HATPase_C_sf"/>
</dbReference>
<dbReference type="EMBL" id="CP011307">
    <property type="protein sequence ID" value="ALP93735.1"/>
    <property type="molecule type" value="Genomic_DNA"/>
</dbReference>
<feature type="domain" description="Histidine kinase" evidence="7">
    <location>
        <begin position="85"/>
        <end position="297"/>
    </location>
</feature>
<dbReference type="InterPro" id="IPR004358">
    <property type="entry name" value="Sig_transdc_His_kin-like_C"/>
</dbReference>
<keyword evidence="3" id="KW-0597">Phosphoprotein</keyword>
<comment type="catalytic activity">
    <reaction evidence="1">
        <text>ATP + protein L-histidine = ADP + protein N-phospho-L-histidine.</text>
        <dbReference type="EC" id="2.7.13.3"/>
    </reaction>
</comment>
<evidence type="ECO:0000256" key="6">
    <source>
        <dbReference type="ARBA" id="ARBA00023012"/>
    </source>
</evidence>
<proteinExistence type="predicted"/>
<evidence type="ECO:0000256" key="4">
    <source>
        <dbReference type="ARBA" id="ARBA00022679"/>
    </source>
</evidence>
<dbReference type="InterPro" id="IPR003594">
    <property type="entry name" value="HATPase_dom"/>
</dbReference>
<dbReference type="PROSITE" id="PS50109">
    <property type="entry name" value="HIS_KIN"/>
    <property type="match status" value="1"/>
</dbReference>
<dbReference type="SMART" id="SM00388">
    <property type="entry name" value="HisKA"/>
    <property type="match status" value="1"/>
</dbReference>
<dbReference type="PRINTS" id="PR00344">
    <property type="entry name" value="BCTRLSENSOR"/>
</dbReference>
<dbReference type="EC" id="2.7.13.3" evidence="2"/>
<dbReference type="STRING" id="1297617.IB211_01342"/>
<dbReference type="Pfam" id="PF00512">
    <property type="entry name" value="HisKA"/>
    <property type="match status" value="1"/>
</dbReference>
<dbReference type="CDD" id="cd00082">
    <property type="entry name" value="HisKA"/>
    <property type="match status" value="1"/>
</dbReference>
<dbReference type="SUPFAM" id="SSF47384">
    <property type="entry name" value="Homodimeric domain of signal transducing histidine kinase"/>
    <property type="match status" value="1"/>
</dbReference>
<organism evidence="8 9">
    <name type="scientific">Intestinimonas butyriciproducens</name>
    <dbReference type="NCBI Taxonomy" id="1297617"/>
    <lineage>
        <taxon>Bacteria</taxon>
        <taxon>Bacillati</taxon>
        <taxon>Bacillota</taxon>
        <taxon>Clostridia</taxon>
        <taxon>Eubacteriales</taxon>
        <taxon>Intestinimonas</taxon>
    </lineage>
</organism>
<sequence>MLITAALLLAALCAALGLRLYTLEKDIRSCARQLREQPGTPVRMAAPNRAAEELLASINALLRLRQDDAAEHRRQERAIRQQISNISHDLRTPLTSILGYLQLLEGDSLTQEERGEYLEIVRGRAKSLQSLITSFYELSRLEGGEYPLSREKVDLYHILSELAAEFYNDFEEAGFETTVELAENLPAVMADPAGVLRVFTNLIRNALEHGQTRMDIRLRREGSELLSVFANDASGLTEEDVQHVFDRFFTADKMRTGQSTGLGLAIVKALVERMGHRVTAELHDGMFFITVYWKTGGQVDK</sequence>
<evidence type="ECO:0000313" key="8">
    <source>
        <dbReference type="EMBL" id="ALP93735.1"/>
    </source>
</evidence>
<accession>A0A0S2W3M2</accession>
<dbReference type="PANTHER" id="PTHR43711">
    <property type="entry name" value="TWO-COMPONENT HISTIDINE KINASE"/>
    <property type="match status" value="1"/>
</dbReference>
<keyword evidence="6" id="KW-0902">Two-component regulatory system</keyword>
<dbReference type="InterPro" id="IPR005467">
    <property type="entry name" value="His_kinase_dom"/>
</dbReference>
<dbReference type="InterPro" id="IPR050736">
    <property type="entry name" value="Sensor_HK_Regulatory"/>
</dbReference>
<dbReference type="InterPro" id="IPR003661">
    <property type="entry name" value="HisK_dim/P_dom"/>
</dbReference>
<reference evidence="8 9" key="1">
    <citation type="journal article" date="2015" name="Nat. Commun.">
        <title>Production of butyrate from lysine and the Amadori product fructoselysine by a human gut commensal.</title>
        <authorList>
            <person name="Bui T.P."/>
            <person name="Ritari J."/>
            <person name="Boeren S."/>
            <person name="de Waard P."/>
            <person name="Plugge C.M."/>
            <person name="de Vos W.M."/>
        </authorList>
    </citation>
    <scope>NUCLEOTIDE SEQUENCE [LARGE SCALE GENOMIC DNA]</scope>
    <source>
        <strain evidence="8 9">AF211</strain>
    </source>
</reference>
<dbReference type="PANTHER" id="PTHR43711:SF1">
    <property type="entry name" value="HISTIDINE KINASE 1"/>
    <property type="match status" value="1"/>
</dbReference>
<name>A0A0S2W3M2_9FIRM</name>
<dbReference type="CDD" id="cd00075">
    <property type="entry name" value="HATPase"/>
    <property type="match status" value="1"/>
</dbReference>
<dbReference type="PATRIC" id="fig|1297617.4.peg.1376"/>
<dbReference type="GO" id="GO:0000155">
    <property type="term" value="F:phosphorelay sensor kinase activity"/>
    <property type="evidence" value="ECO:0007669"/>
    <property type="project" value="InterPro"/>
</dbReference>
<dbReference type="Proteomes" id="UP000064844">
    <property type="component" value="Chromosome"/>
</dbReference>
<evidence type="ECO:0000256" key="5">
    <source>
        <dbReference type="ARBA" id="ARBA00022777"/>
    </source>
</evidence>
<evidence type="ECO:0000256" key="2">
    <source>
        <dbReference type="ARBA" id="ARBA00012438"/>
    </source>
</evidence>
<dbReference type="InterPro" id="IPR036097">
    <property type="entry name" value="HisK_dim/P_sf"/>
</dbReference>